<dbReference type="Gene3D" id="3.40.1160.10">
    <property type="entry name" value="Acetylglutamate kinase-like"/>
    <property type="match status" value="1"/>
</dbReference>
<evidence type="ECO:0000256" key="4">
    <source>
        <dbReference type="ARBA" id="ARBA00022490"/>
    </source>
</evidence>
<dbReference type="Pfam" id="PF00696">
    <property type="entry name" value="AA_kinase"/>
    <property type="match status" value="1"/>
</dbReference>
<evidence type="ECO:0000256" key="8">
    <source>
        <dbReference type="ARBA" id="ARBA00022840"/>
    </source>
</evidence>
<gene>
    <name evidence="12" type="primary">pyrH</name>
    <name evidence="12" type="ORF">ENM60_03715</name>
</gene>
<feature type="domain" description="Aspartate/glutamate/uridylate kinase" evidence="11">
    <location>
        <begin position="2"/>
        <end position="200"/>
    </location>
</feature>
<dbReference type="NCBIfam" id="TIGR02076">
    <property type="entry name" value="pyrH_arch"/>
    <property type="match status" value="1"/>
</dbReference>
<name>A0A7J3XZ63_9CREN</name>
<keyword evidence="5" id="KW-0808">Transferase</keyword>
<comment type="similarity">
    <text evidence="2">Belongs to the UMP kinase family.</text>
</comment>
<sequence>MKTIALKVTGKMFDDKEALGELVEVVRKLSEEYKLVIVAGGGRIARESIALARSIGVSSNYWLDEIGIGASRLNALVLAAALQPLAFPGVPTSLGDVLRALESSRVVALGGLMPGQSTASVLLEVAEAVGLNEVYDLSAVDYVYDRNPRLHPDAKPVKVIQASRLAQLIEAKQIPGDYALIDLRALDIAIRSRITIKIASYKKPGNLLEMVKGGNPGSTIIPE</sequence>
<evidence type="ECO:0000256" key="1">
    <source>
        <dbReference type="ARBA" id="ARBA00004791"/>
    </source>
</evidence>
<keyword evidence="6" id="KW-0547">Nucleotide-binding</keyword>
<dbReference type="GO" id="GO:0005524">
    <property type="term" value="F:ATP binding"/>
    <property type="evidence" value="ECO:0007669"/>
    <property type="project" value="UniProtKB-KW"/>
</dbReference>
<keyword evidence="4" id="KW-0963">Cytoplasm</keyword>
<evidence type="ECO:0000256" key="10">
    <source>
        <dbReference type="ARBA" id="ARBA00032092"/>
    </source>
</evidence>
<evidence type="ECO:0000256" key="3">
    <source>
        <dbReference type="ARBA" id="ARBA00012899"/>
    </source>
</evidence>
<dbReference type="InterPro" id="IPR011818">
    <property type="entry name" value="Uridylate_kinase_arch/spir"/>
</dbReference>
<evidence type="ECO:0000313" key="12">
    <source>
        <dbReference type="EMBL" id="HHP67881.1"/>
    </source>
</evidence>
<keyword evidence="7 12" id="KW-0418">Kinase</keyword>
<accession>A0A7J3XZ63</accession>
<dbReference type="EMBL" id="DRYK01000051">
    <property type="protein sequence ID" value="HHP67881.1"/>
    <property type="molecule type" value="Genomic_DNA"/>
</dbReference>
<comment type="pathway">
    <text evidence="1">Pyrimidine metabolism; CTP biosynthesis via de novo pathway; UDP from UMP (UMPK route): step 1/1.</text>
</comment>
<dbReference type="PANTHER" id="PTHR42833">
    <property type="entry name" value="URIDYLATE KINASE"/>
    <property type="match status" value="1"/>
</dbReference>
<dbReference type="GO" id="GO:0033862">
    <property type="term" value="F:UMP kinase activity"/>
    <property type="evidence" value="ECO:0007669"/>
    <property type="project" value="UniProtKB-EC"/>
</dbReference>
<evidence type="ECO:0000256" key="7">
    <source>
        <dbReference type="ARBA" id="ARBA00022777"/>
    </source>
</evidence>
<dbReference type="InterPro" id="IPR036393">
    <property type="entry name" value="AceGlu_kinase-like_sf"/>
</dbReference>
<evidence type="ECO:0000256" key="9">
    <source>
        <dbReference type="ARBA" id="ARBA00022975"/>
    </source>
</evidence>
<organism evidence="12">
    <name type="scientific">Thermogladius calderae</name>
    <dbReference type="NCBI Taxonomy" id="1200300"/>
    <lineage>
        <taxon>Archaea</taxon>
        <taxon>Thermoproteota</taxon>
        <taxon>Thermoprotei</taxon>
        <taxon>Desulfurococcales</taxon>
        <taxon>Desulfurococcaceae</taxon>
        <taxon>Thermogladius</taxon>
    </lineage>
</organism>
<dbReference type="SUPFAM" id="SSF53633">
    <property type="entry name" value="Carbamate kinase-like"/>
    <property type="match status" value="1"/>
</dbReference>
<dbReference type="PANTHER" id="PTHR42833:SF4">
    <property type="entry name" value="URIDYLATE KINASE PUMPKIN, CHLOROPLASTIC"/>
    <property type="match status" value="1"/>
</dbReference>
<reference evidence="12" key="1">
    <citation type="journal article" date="2020" name="mSystems">
        <title>Genome- and Community-Level Interaction Insights into Carbon Utilization and Element Cycling Functions of Hydrothermarchaeota in Hydrothermal Sediment.</title>
        <authorList>
            <person name="Zhou Z."/>
            <person name="Liu Y."/>
            <person name="Xu W."/>
            <person name="Pan J."/>
            <person name="Luo Z.H."/>
            <person name="Li M."/>
        </authorList>
    </citation>
    <scope>NUCLEOTIDE SEQUENCE [LARGE SCALE GENOMIC DNA]</scope>
    <source>
        <strain evidence="12">SpSt-110</strain>
    </source>
</reference>
<evidence type="ECO:0000259" key="11">
    <source>
        <dbReference type="Pfam" id="PF00696"/>
    </source>
</evidence>
<keyword evidence="9" id="KW-0665">Pyrimidine biosynthesis</keyword>
<evidence type="ECO:0000256" key="2">
    <source>
        <dbReference type="ARBA" id="ARBA00007614"/>
    </source>
</evidence>
<evidence type="ECO:0000256" key="5">
    <source>
        <dbReference type="ARBA" id="ARBA00022679"/>
    </source>
</evidence>
<proteinExistence type="inferred from homology"/>
<dbReference type="EC" id="2.7.4.22" evidence="3"/>
<protein>
    <recommendedName>
        <fullName evidence="3">UMP kinase</fullName>
        <ecNumber evidence="3">2.7.4.22</ecNumber>
    </recommendedName>
    <alternativeName>
        <fullName evidence="10">Uridine monophosphate kinase</fullName>
    </alternativeName>
</protein>
<dbReference type="InterPro" id="IPR001048">
    <property type="entry name" value="Asp/Glu/Uridylate_kinase"/>
</dbReference>
<dbReference type="AlphaFoldDB" id="A0A7J3XZ63"/>
<evidence type="ECO:0000256" key="6">
    <source>
        <dbReference type="ARBA" id="ARBA00022741"/>
    </source>
</evidence>
<keyword evidence="8" id="KW-0067">ATP-binding</keyword>
<comment type="caution">
    <text evidence="12">The sequence shown here is derived from an EMBL/GenBank/DDBJ whole genome shotgun (WGS) entry which is preliminary data.</text>
</comment>
<dbReference type="GO" id="GO:0006225">
    <property type="term" value="P:UDP biosynthetic process"/>
    <property type="evidence" value="ECO:0007669"/>
    <property type="project" value="TreeGrafter"/>
</dbReference>